<dbReference type="NCBIfam" id="TIGR00585">
    <property type="entry name" value="mutl"/>
    <property type="match status" value="1"/>
</dbReference>
<dbReference type="FunFam" id="3.30.565.10:FF:000109">
    <property type="entry name" value="Related to MLH1-DNA mismatch repair protein"/>
    <property type="match status" value="1"/>
</dbReference>
<comment type="subcellular location">
    <subcellularLocation>
        <location evidence="1">Nucleus</location>
    </subcellularLocation>
</comment>
<sequence>MIIMDDIPKIKKLDDNVVNRIAAGEIIQRPANALKELIENSLDAKSTSIQITVQDGGLKMMQIQDNGTGIRKEDLEIVCERFTTSKLQKFEDLQSISTYGFRGEALASISHVAHLTITTKTADNKVAYKASYIDSQLKGPPKPLAGNQGTTILIENLFYNVTTRRKALTNLSEEFTKITDVVTRYAIHNPNVGFILRKHREVIPYVRTQHNSTKINNIKTLFGDAVARDILDIKFEDKSYKFNIHALITNPNYSNKRMTFLLFINHRLVESTPIKRMLDDLYTIYLPKKTHPWCYVSLEIDPINVDVNVHPTKCEVRFLHEDIIIEKIKLALDEKLSSNSASRTFYLQARLPQVDVTENVLAELLPEYDKVKDNNSVTKKISAKEMIRTDAKEQKLDQFDFKIHVTKPNDEVKKKSEPIVTIETDKNEKNNTNDMENSNQLVNTENVICSTQVEKLKSTNRSLFSLGVAELFSTDEESSTELPPVKNLNSTVADRALKTVAQLFGSQNESHSSKSDKNNVKDNINSTKKTSSIVNEDEEISSTIDQEPKDKSHSVPQFTSYTINNFRREVNLSSILSLRKAVEDKYHEGLRKILTEMTFIGCVDEKRALIQSDVDLYICNTKKLAEELFYEIMLYDFSNYGILLFSEKLPLDELIMLALENKEAQWSEKDGPKETIAQNIKELYINHAEMLKEYFSILIDKQGNLKALPVLLDKYFPSEIELPMYILRMAKDVEWSIEKECFDGISRETAKFFSHIDPNSSSYDWKHLTEHVIYPAIKESLLPPKHFAHDSTILKIASLPNLYRVFERC</sequence>
<dbReference type="PROSITE" id="PS00058">
    <property type="entry name" value="DNA_MISMATCH_REPAIR_1"/>
    <property type="match status" value="1"/>
</dbReference>
<evidence type="ECO:0000256" key="1">
    <source>
        <dbReference type="ARBA" id="ARBA00004123"/>
    </source>
</evidence>
<evidence type="ECO:0000256" key="6">
    <source>
        <dbReference type="SAM" id="MobiDB-lite"/>
    </source>
</evidence>
<dbReference type="EMBL" id="JAQQBS010001425">
    <property type="protein sequence ID" value="KAK0157425.1"/>
    <property type="molecule type" value="Genomic_DNA"/>
</dbReference>
<dbReference type="InterPro" id="IPR032189">
    <property type="entry name" value="Mlh1_C"/>
</dbReference>
<evidence type="ECO:0000256" key="2">
    <source>
        <dbReference type="ARBA" id="ARBA00006082"/>
    </source>
</evidence>
<evidence type="ECO:0000256" key="5">
    <source>
        <dbReference type="ARBA" id="ARBA00023242"/>
    </source>
</evidence>
<feature type="domain" description="DNA mismatch repair protein S5" evidence="7">
    <location>
        <begin position="218"/>
        <end position="337"/>
    </location>
</feature>
<feature type="region of interest" description="Disordered" evidence="6">
    <location>
        <begin position="504"/>
        <end position="555"/>
    </location>
</feature>
<comment type="similarity">
    <text evidence="2">Belongs to the DNA mismatch repair MutL/HexB family.</text>
</comment>
<dbReference type="GO" id="GO:0006298">
    <property type="term" value="P:mismatch repair"/>
    <property type="evidence" value="ECO:0007669"/>
    <property type="project" value="InterPro"/>
</dbReference>
<dbReference type="Proteomes" id="UP001168990">
    <property type="component" value="Unassembled WGS sequence"/>
</dbReference>
<dbReference type="SUPFAM" id="SSF54211">
    <property type="entry name" value="Ribosomal protein S5 domain 2-like"/>
    <property type="match status" value="1"/>
</dbReference>
<dbReference type="GO" id="GO:0030983">
    <property type="term" value="F:mismatched DNA binding"/>
    <property type="evidence" value="ECO:0007669"/>
    <property type="project" value="InterPro"/>
</dbReference>
<evidence type="ECO:0000256" key="4">
    <source>
        <dbReference type="ARBA" id="ARBA00023204"/>
    </source>
</evidence>
<dbReference type="InterPro" id="IPR020568">
    <property type="entry name" value="Ribosomal_Su5_D2-typ_SF"/>
</dbReference>
<dbReference type="FunFam" id="3.30.230.10:FF:000014">
    <property type="entry name" value="DNA mismatch repair protein Mlh1"/>
    <property type="match status" value="1"/>
</dbReference>
<feature type="compositionally biased region" description="Polar residues" evidence="6">
    <location>
        <begin position="521"/>
        <end position="534"/>
    </location>
</feature>
<organism evidence="8 9">
    <name type="scientific">Microctonus aethiopoides</name>
    <dbReference type="NCBI Taxonomy" id="144406"/>
    <lineage>
        <taxon>Eukaryota</taxon>
        <taxon>Metazoa</taxon>
        <taxon>Ecdysozoa</taxon>
        <taxon>Arthropoda</taxon>
        <taxon>Hexapoda</taxon>
        <taxon>Insecta</taxon>
        <taxon>Pterygota</taxon>
        <taxon>Neoptera</taxon>
        <taxon>Endopterygota</taxon>
        <taxon>Hymenoptera</taxon>
        <taxon>Apocrita</taxon>
        <taxon>Ichneumonoidea</taxon>
        <taxon>Braconidae</taxon>
        <taxon>Euphorinae</taxon>
        <taxon>Microctonus</taxon>
    </lineage>
</organism>
<feature type="compositionally biased region" description="Basic and acidic residues" evidence="6">
    <location>
        <begin position="511"/>
        <end position="520"/>
    </location>
</feature>
<proteinExistence type="inferred from homology"/>
<dbReference type="InterPro" id="IPR014762">
    <property type="entry name" value="DNA_mismatch_repair_CS"/>
</dbReference>
<dbReference type="InterPro" id="IPR002099">
    <property type="entry name" value="MutL/Mlh/PMS"/>
</dbReference>
<dbReference type="PANTHER" id="PTHR10073:SF12">
    <property type="entry name" value="DNA MISMATCH REPAIR PROTEIN MLH1"/>
    <property type="match status" value="1"/>
</dbReference>
<reference evidence="8" key="2">
    <citation type="submission" date="2023-03" db="EMBL/GenBank/DDBJ databases">
        <authorList>
            <person name="Inwood S.N."/>
            <person name="Skelly J.G."/>
            <person name="Guhlin J."/>
            <person name="Harrop T.W.R."/>
            <person name="Goldson S.G."/>
            <person name="Dearden P.K."/>
        </authorList>
    </citation>
    <scope>NUCLEOTIDE SEQUENCE</scope>
    <source>
        <strain evidence="8">Irish</strain>
        <tissue evidence="8">Whole body</tissue>
    </source>
</reference>
<evidence type="ECO:0000256" key="3">
    <source>
        <dbReference type="ARBA" id="ARBA00022763"/>
    </source>
</evidence>
<keyword evidence="9" id="KW-1185">Reference proteome</keyword>
<gene>
    <name evidence="8" type="ORF">PV328_011170</name>
</gene>
<dbReference type="GO" id="GO:0016887">
    <property type="term" value="F:ATP hydrolysis activity"/>
    <property type="evidence" value="ECO:0007669"/>
    <property type="project" value="InterPro"/>
</dbReference>
<dbReference type="GO" id="GO:0032389">
    <property type="term" value="C:MutLalpha complex"/>
    <property type="evidence" value="ECO:0007669"/>
    <property type="project" value="TreeGrafter"/>
</dbReference>
<dbReference type="PANTHER" id="PTHR10073">
    <property type="entry name" value="DNA MISMATCH REPAIR PROTEIN MLH, PMS, MUTL"/>
    <property type="match status" value="1"/>
</dbReference>
<dbReference type="Pfam" id="PF01119">
    <property type="entry name" value="DNA_mis_repair"/>
    <property type="match status" value="1"/>
</dbReference>
<dbReference type="GO" id="GO:0005524">
    <property type="term" value="F:ATP binding"/>
    <property type="evidence" value="ECO:0007669"/>
    <property type="project" value="InterPro"/>
</dbReference>
<protein>
    <recommendedName>
        <fullName evidence="7">DNA mismatch repair protein S5 domain-containing protein</fullName>
    </recommendedName>
</protein>
<dbReference type="InterPro" id="IPR036890">
    <property type="entry name" value="HATPase_C_sf"/>
</dbReference>
<dbReference type="GO" id="GO:0140664">
    <property type="term" value="F:ATP-dependent DNA damage sensor activity"/>
    <property type="evidence" value="ECO:0007669"/>
    <property type="project" value="InterPro"/>
</dbReference>
<evidence type="ECO:0000313" key="8">
    <source>
        <dbReference type="EMBL" id="KAK0157425.1"/>
    </source>
</evidence>
<dbReference type="AlphaFoldDB" id="A0AA39EXL0"/>
<dbReference type="InterPro" id="IPR013507">
    <property type="entry name" value="DNA_mismatch_S5_2-like"/>
</dbReference>
<keyword evidence="3" id="KW-0227">DNA damage</keyword>
<name>A0AA39EXL0_9HYME</name>
<dbReference type="CDD" id="cd16926">
    <property type="entry name" value="HATPase_MutL-MLH-PMS-like"/>
    <property type="match status" value="1"/>
</dbReference>
<keyword evidence="5" id="KW-0539">Nucleus</keyword>
<evidence type="ECO:0000259" key="7">
    <source>
        <dbReference type="SMART" id="SM01340"/>
    </source>
</evidence>
<comment type="caution">
    <text evidence="8">The sequence shown here is derived from an EMBL/GenBank/DDBJ whole genome shotgun (WGS) entry which is preliminary data.</text>
</comment>
<dbReference type="Pfam" id="PF13589">
    <property type="entry name" value="HATPase_c_3"/>
    <property type="match status" value="1"/>
</dbReference>
<dbReference type="Gene3D" id="3.30.565.10">
    <property type="entry name" value="Histidine kinase-like ATPase, C-terminal domain"/>
    <property type="match status" value="1"/>
</dbReference>
<dbReference type="Gene3D" id="3.30.230.10">
    <property type="match status" value="1"/>
</dbReference>
<dbReference type="InterPro" id="IPR014721">
    <property type="entry name" value="Ribsml_uS5_D2-typ_fold_subgr"/>
</dbReference>
<dbReference type="InterPro" id="IPR038973">
    <property type="entry name" value="MutL/Mlh/Pms-like"/>
</dbReference>
<keyword evidence="4" id="KW-0234">DNA repair</keyword>
<dbReference type="SUPFAM" id="SSF55874">
    <property type="entry name" value="ATPase domain of HSP90 chaperone/DNA topoisomerase II/histidine kinase"/>
    <property type="match status" value="1"/>
</dbReference>
<dbReference type="Pfam" id="PF16413">
    <property type="entry name" value="Mlh1_C"/>
    <property type="match status" value="1"/>
</dbReference>
<reference evidence="8" key="1">
    <citation type="journal article" date="2023" name="bioRxiv">
        <title>Scaffold-level genome assemblies of two parasitoid biocontrol wasps reveal the parthenogenesis mechanism and an associated novel virus.</title>
        <authorList>
            <person name="Inwood S."/>
            <person name="Skelly J."/>
            <person name="Guhlin J."/>
            <person name="Harrop T."/>
            <person name="Goldson S."/>
            <person name="Dearden P."/>
        </authorList>
    </citation>
    <scope>NUCLEOTIDE SEQUENCE</scope>
    <source>
        <strain evidence="8">Irish</strain>
        <tissue evidence="8">Whole body</tissue>
    </source>
</reference>
<evidence type="ECO:0000313" key="9">
    <source>
        <dbReference type="Proteomes" id="UP001168990"/>
    </source>
</evidence>
<accession>A0AA39EXL0</accession>
<dbReference type="SMART" id="SM01340">
    <property type="entry name" value="DNA_mis_repair"/>
    <property type="match status" value="1"/>
</dbReference>